<feature type="transmembrane region" description="Helical" evidence="9">
    <location>
        <begin position="84"/>
        <end position="105"/>
    </location>
</feature>
<dbReference type="EMBL" id="CP016776">
    <property type="protein sequence ID" value="ASY20630.1"/>
    <property type="molecule type" value="Genomic_DNA"/>
</dbReference>
<protein>
    <recommendedName>
        <fullName evidence="9">Lipoprotein signal peptidase</fullName>
        <ecNumber evidence="9">3.4.23.36</ecNumber>
    </recommendedName>
    <alternativeName>
        <fullName evidence="9">Prolipoprotein signal peptidase</fullName>
    </alternativeName>
    <alternativeName>
        <fullName evidence="9">Signal peptidase II</fullName>
        <shortName evidence="9">SPase II</shortName>
    </alternativeName>
</protein>
<proteinExistence type="inferred from homology"/>
<evidence type="ECO:0000256" key="9">
    <source>
        <dbReference type="HAMAP-Rule" id="MF_00161"/>
    </source>
</evidence>
<feature type="active site" evidence="9">
    <location>
        <position position="117"/>
    </location>
</feature>
<comment type="pathway">
    <text evidence="9">Protein modification; lipoprotein biosynthesis (signal peptide cleavage).</text>
</comment>
<evidence type="ECO:0000256" key="8">
    <source>
        <dbReference type="ARBA" id="ARBA00023136"/>
    </source>
</evidence>
<evidence type="ECO:0000256" key="4">
    <source>
        <dbReference type="ARBA" id="ARBA00022692"/>
    </source>
</evidence>
<dbReference type="EC" id="3.4.23.36" evidence="9"/>
<sequence length="158" mass="17192">MWRTLLGVALLIWLADLATKIWAVDYLSNRGPVKVIGSLFQLTFVRNSGAAFSFAEGATLFLSLFGIAVLIAIAYYAPALTSKGWGVVLGLVMGGVLGNLTDRIFREPGLLRGHVIDWLQLPNWPIFNIADTAIVVAAFISVVLTARNIPPIKKEELI</sequence>
<dbReference type="Proteomes" id="UP000217186">
    <property type="component" value="Chromosome"/>
</dbReference>
<comment type="catalytic activity">
    <reaction evidence="9">
        <text>Release of signal peptides from bacterial membrane prolipoproteins. Hydrolyzes -Xaa-Yaa-Zaa-|-(S,diacylglyceryl)Cys-, in which Xaa is hydrophobic (preferably Leu), and Yaa (Ala or Ser) and Zaa (Gly or Ala) have small, neutral side chains.</text>
        <dbReference type="EC" id="3.4.23.36"/>
    </reaction>
</comment>
<evidence type="ECO:0000313" key="11">
    <source>
        <dbReference type="EMBL" id="ASY20630.1"/>
    </source>
</evidence>
<evidence type="ECO:0000256" key="3">
    <source>
        <dbReference type="ARBA" id="ARBA00022670"/>
    </source>
</evidence>
<dbReference type="InterPro" id="IPR001872">
    <property type="entry name" value="Peptidase_A8"/>
</dbReference>
<keyword evidence="12" id="KW-1185">Reference proteome</keyword>
<dbReference type="GO" id="GO:0005886">
    <property type="term" value="C:plasma membrane"/>
    <property type="evidence" value="ECO:0007669"/>
    <property type="project" value="UniProtKB-SubCell"/>
</dbReference>
<comment type="subcellular location">
    <subcellularLocation>
        <location evidence="9">Cell membrane</location>
        <topology evidence="9">Multi-pass membrane protein</topology>
    </subcellularLocation>
</comment>
<keyword evidence="4 9" id="KW-0812">Transmembrane</keyword>
<dbReference type="KEGG" id="pvn:A7sIIA15_04185"/>
<comment type="function">
    <text evidence="9">This protein specifically catalyzes the removal of signal peptides from prolipoproteins.</text>
</comment>
<dbReference type="PANTHER" id="PTHR33695">
    <property type="entry name" value="LIPOPROTEIN SIGNAL PEPTIDASE"/>
    <property type="match status" value="1"/>
</dbReference>
<dbReference type="GO" id="GO:0004190">
    <property type="term" value="F:aspartic-type endopeptidase activity"/>
    <property type="evidence" value="ECO:0007669"/>
    <property type="project" value="UniProtKB-UniRule"/>
</dbReference>
<accession>A0A249KUZ0</accession>
<evidence type="ECO:0000256" key="1">
    <source>
        <dbReference type="ARBA" id="ARBA00006139"/>
    </source>
</evidence>
<keyword evidence="6 9" id="KW-0378">Hydrolase</keyword>
<evidence type="ECO:0000256" key="6">
    <source>
        <dbReference type="ARBA" id="ARBA00022801"/>
    </source>
</evidence>
<feature type="transmembrane region" description="Helical" evidence="9">
    <location>
        <begin position="125"/>
        <end position="146"/>
    </location>
</feature>
<comment type="caution">
    <text evidence="9">Lacks conserved residue(s) required for the propagation of feature annotation.</text>
</comment>
<organism evidence="11 12">
    <name type="scientific">Candidatus Planktophila vernalis</name>
    <dbReference type="NCBI Taxonomy" id="1884907"/>
    <lineage>
        <taxon>Bacteria</taxon>
        <taxon>Bacillati</taxon>
        <taxon>Actinomycetota</taxon>
        <taxon>Actinomycetes</taxon>
        <taxon>Candidatus Nanopelagicales</taxon>
        <taxon>Candidatus Nanopelagicaceae</taxon>
        <taxon>Candidatus Planktophila</taxon>
    </lineage>
</organism>
<name>A0A249KUZ0_9ACTN</name>
<dbReference type="UniPathway" id="UPA00665"/>
<feature type="transmembrane region" description="Helical" evidence="9">
    <location>
        <begin position="58"/>
        <end position="77"/>
    </location>
</feature>
<gene>
    <name evidence="9" type="primary">lspA</name>
    <name evidence="11" type="ORF">A7sIIA15_04185</name>
</gene>
<evidence type="ECO:0000256" key="2">
    <source>
        <dbReference type="ARBA" id="ARBA00022475"/>
    </source>
</evidence>
<reference evidence="11 12" key="1">
    <citation type="submission" date="2016-07" db="EMBL/GenBank/DDBJ databases">
        <title>High microdiversification within the ubiquitous acI lineage of Actinobacteria.</title>
        <authorList>
            <person name="Neuenschwander S.M."/>
            <person name="Salcher M."/>
            <person name="Ghai R."/>
            <person name="Pernthaler J."/>
        </authorList>
    </citation>
    <scope>NUCLEOTIDE SEQUENCE [LARGE SCALE GENOMIC DNA]</scope>
    <source>
        <strain evidence="11">MMS-IIA-15</strain>
    </source>
</reference>
<dbReference type="RefSeq" id="WP_426850453.1">
    <property type="nucleotide sequence ID" value="NZ_OZ254175.1"/>
</dbReference>
<dbReference type="AlphaFoldDB" id="A0A249KUZ0"/>
<feature type="active site" evidence="9">
    <location>
        <position position="131"/>
    </location>
</feature>
<dbReference type="NCBIfam" id="TIGR00077">
    <property type="entry name" value="lspA"/>
    <property type="match status" value="1"/>
</dbReference>
<dbReference type="GO" id="GO:0006508">
    <property type="term" value="P:proteolysis"/>
    <property type="evidence" value="ECO:0007669"/>
    <property type="project" value="UniProtKB-KW"/>
</dbReference>
<dbReference type="Pfam" id="PF01252">
    <property type="entry name" value="Peptidase_A8"/>
    <property type="match status" value="1"/>
</dbReference>
<keyword evidence="3 9" id="KW-0645">Protease</keyword>
<evidence type="ECO:0000256" key="10">
    <source>
        <dbReference type="RuleBase" id="RU004181"/>
    </source>
</evidence>
<dbReference type="HAMAP" id="MF_00161">
    <property type="entry name" value="LspA"/>
    <property type="match status" value="1"/>
</dbReference>
<keyword evidence="7 9" id="KW-1133">Transmembrane helix</keyword>
<keyword evidence="8 9" id="KW-0472">Membrane</keyword>
<comment type="similarity">
    <text evidence="1 9 10">Belongs to the peptidase A8 family.</text>
</comment>
<keyword evidence="5 9" id="KW-0064">Aspartyl protease</keyword>
<dbReference type="PRINTS" id="PR00781">
    <property type="entry name" value="LIPOSIGPTASE"/>
</dbReference>
<evidence type="ECO:0000256" key="5">
    <source>
        <dbReference type="ARBA" id="ARBA00022750"/>
    </source>
</evidence>
<dbReference type="PANTHER" id="PTHR33695:SF1">
    <property type="entry name" value="LIPOPROTEIN SIGNAL PEPTIDASE"/>
    <property type="match status" value="1"/>
</dbReference>
<evidence type="ECO:0000256" key="7">
    <source>
        <dbReference type="ARBA" id="ARBA00022989"/>
    </source>
</evidence>
<keyword evidence="2 9" id="KW-1003">Cell membrane</keyword>
<evidence type="ECO:0000313" key="12">
    <source>
        <dbReference type="Proteomes" id="UP000217186"/>
    </source>
</evidence>